<accession>T2GEE3</accession>
<name>T2GEE3_MEGG1</name>
<protein>
    <submittedName>
        <fullName evidence="1">Uncharacterized protein</fullName>
    </submittedName>
</protein>
<dbReference type="STRING" id="1121448.DGI_2766"/>
<proteinExistence type="predicted"/>
<dbReference type="Proteomes" id="UP000016587">
    <property type="component" value="Chromosome"/>
</dbReference>
<dbReference type="AlphaFoldDB" id="T2GEE3"/>
<organism evidence="1 2">
    <name type="scientific">Megalodesulfovibrio gigas (strain ATCC 19364 / DSM 1382 / NCIMB 9332 / VKM B-1759)</name>
    <name type="common">Desulfovibrio gigas</name>
    <dbReference type="NCBI Taxonomy" id="1121448"/>
    <lineage>
        <taxon>Bacteria</taxon>
        <taxon>Pseudomonadati</taxon>
        <taxon>Thermodesulfobacteriota</taxon>
        <taxon>Desulfovibrionia</taxon>
        <taxon>Desulfovibrionales</taxon>
        <taxon>Desulfovibrionaceae</taxon>
        <taxon>Megalodesulfovibrio</taxon>
    </lineage>
</organism>
<reference evidence="2" key="2">
    <citation type="submission" date="2013-07" db="EMBL/GenBank/DDBJ databases">
        <authorList>
            <person name="Morais-Silva F.O."/>
            <person name="Rezende A.M."/>
            <person name="Pimentel C."/>
            <person name="Resende D.M."/>
            <person name="Santos C.I."/>
            <person name="Clemente C."/>
            <person name="de Oliveira L.M."/>
            <person name="da Silva S.M."/>
            <person name="Costa D.A."/>
            <person name="Varela-Raposo A."/>
            <person name="Horacio E.C.A."/>
            <person name="Matos M."/>
            <person name="Flores O."/>
            <person name="Ruiz J.C."/>
            <person name="Rodrigues-Pousada C."/>
        </authorList>
    </citation>
    <scope>NUCLEOTIDE SEQUENCE [LARGE SCALE GENOMIC DNA]</scope>
    <source>
        <strain evidence="2">ATCC 19364 / DSM 1382 / NCIMB 9332 / VKM B-1759</strain>
    </source>
</reference>
<reference evidence="1 2" key="1">
    <citation type="journal article" date="2013" name="J. Bacteriol.">
        <title>Roles of HynAB and Ech, the only two hydrogenases found in the model sulfate reducer Desulfovibrio gigas.</title>
        <authorList>
            <person name="Morais-Silva F.O."/>
            <person name="Santos C.I."/>
            <person name="Rodrigues R."/>
            <person name="Pereira I.A."/>
            <person name="Rodrigues-Pousada C."/>
        </authorList>
    </citation>
    <scope>NUCLEOTIDE SEQUENCE [LARGE SCALE GENOMIC DNA]</scope>
    <source>
        <strain evidence="2">ATCC 19364 / DSM 1382 / NCIMB 9332 / VKM B-1759</strain>
    </source>
</reference>
<dbReference type="EMBL" id="CP006585">
    <property type="protein sequence ID" value="AGW14496.1"/>
    <property type="molecule type" value="Genomic_DNA"/>
</dbReference>
<keyword evidence="2" id="KW-1185">Reference proteome</keyword>
<dbReference type="RefSeq" id="WP_021761522.1">
    <property type="nucleotide sequence ID" value="NC_022444.1"/>
</dbReference>
<gene>
    <name evidence="1" type="ORF">DGI_2766</name>
</gene>
<evidence type="ECO:0000313" key="2">
    <source>
        <dbReference type="Proteomes" id="UP000016587"/>
    </source>
</evidence>
<dbReference type="eggNOG" id="ENOG5032DER">
    <property type="taxonomic scope" value="Bacteria"/>
</dbReference>
<dbReference type="KEGG" id="dgg:DGI_2766"/>
<dbReference type="PATRIC" id="fig|1121448.10.peg.2728"/>
<sequence length="228" mass="23790">MSEARKIFPMAAFAALLKGVEQEAQAATVKELLSFMTGREICDCGVPVASALCRAYIYEQHPELARMKGGEVVAMGDNVSVTQLPPLAKNEVDALFARMEGMMKAKDELTTKVSALEVSLTEASAKLDETAKSMAFYKGKAEAFEAAAKGEGEKVLVTSQAKVEEYIGKVDELLKMIEDVKKHGVVTVATGGAAPAAGAAAAPAAEEAAVPDSFGFGSSAPSSDGFGF</sequence>
<dbReference type="OrthoDB" id="5456515at2"/>
<dbReference type="HOGENOM" id="CLU_1223127_0_0_7"/>
<evidence type="ECO:0000313" key="1">
    <source>
        <dbReference type="EMBL" id="AGW14496.1"/>
    </source>
</evidence>